<dbReference type="EnsemblPlants" id="Solyc01g058600.1.1">
    <property type="protein sequence ID" value="Solyc01g058600.1.1"/>
    <property type="gene ID" value="Solyc01g058600.1"/>
</dbReference>
<accession>A0A8R7D449</accession>
<evidence type="ECO:0000256" key="1">
    <source>
        <dbReference type="SAM" id="MobiDB-lite"/>
    </source>
</evidence>
<evidence type="ECO:0000313" key="2">
    <source>
        <dbReference type="EnsemblPlants" id="Solyc01g058600.1.1"/>
    </source>
</evidence>
<reference evidence="2" key="2">
    <citation type="submission" date="2015-06" db="UniProtKB">
        <authorList>
            <consortium name="EnsemblPlants"/>
        </authorList>
    </citation>
    <scope>IDENTIFICATION</scope>
    <source>
        <strain evidence="2">cv. Heinz 1706</strain>
    </source>
</reference>
<sequence>MGLRTQHGRSTSAARRHVPRPAQNGRGLQNTPLDCTSGRTTSVMTVLLKAQTYVSHVRQKEIGMRVGMTIERSRAKP</sequence>
<organism evidence="2 3">
    <name type="scientific">Solanum lycopersicum</name>
    <name type="common">Tomato</name>
    <name type="synonym">Lycopersicon esculentum</name>
    <dbReference type="NCBI Taxonomy" id="4081"/>
    <lineage>
        <taxon>Eukaryota</taxon>
        <taxon>Viridiplantae</taxon>
        <taxon>Streptophyta</taxon>
        <taxon>Embryophyta</taxon>
        <taxon>Tracheophyta</taxon>
        <taxon>Spermatophyta</taxon>
        <taxon>Magnoliopsida</taxon>
        <taxon>eudicotyledons</taxon>
        <taxon>Gunneridae</taxon>
        <taxon>Pentapetalae</taxon>
        <taxon>asterids</taxon>
        <taxon>lamiids</taxon>
        <taxon>Solanales</taxon>
        <taxon>Solanaceae</taxon>
        <taxon>Solanoideae</taxon>
        <taxon>Solaneae</taxon>
        <taxon>Solanum</taxon>
        <taxon>Solanum subgen. Lycopersicon</taxon>
    </lineage>
</organism>
<reference evidence="2 3" key="1">
    <citation type="journal article" date="2012" name="Nature">
        <title>The tomato genome sequence provides insights into fleshy fruit evolution.</title>
        <authorList>
            <consortium name="Tomato Genome Consortium"/>
        </authorList>
    </citation>
    <scope>NUCLEOTIDE SEQUENCE [LARGE SCALE GENOMIC DNA]</scope>
    <source>
        <strain evidence="2 3">cv. Heinz 1706</strain>
    </source>
</reference>
<name>A0A8R7D449_SOLLC</name>
<dbReference type="Gramene" id="Solyc01g058600.1.1">
    <property type="protein sequence ID" value="Solyc01g058600.1.1"/>
    <property type="gene ID" value="Solyc01g058600.1"/>
</dbReference>
<evidence type="ECO:0000313" key="3">
    <source>
        <dbReference type="Proteomes" id="UP000004994"/>
    </source>
</evidence>
<keyword evidence="3" id="KW-1185">Reference proteome</keyword>
<dbReference type="Proteomes" id="UP000004994">
    <property type="component" value="Unassembled WGS sequence"/>
</dbReference>
<proteinExistence type="predicted"/>
<feature type="compositionally biased region" description="Polar residues" evidence="1">
    <location>
        <begin position="26"/>
        <end position="38"/>
    </location>
</feature>
<feature type="region of interest" description="Disordered" evidence="1">
    <location>
        <begin position="1"/>
        <end position="38"/>
    </location>
</feature>
<dbReference type="AlphaFoldDB" id="A0A8R7D449"/>
<protein>
    <submittedName>
        <fullName evidence="2">Uncharacterized protein</fullName>
    </submittedName>
</protein>